<accession>A0A2A7S3W4</accession>
<dbReference type="SUPFAM" id="SSF81653">
    <property type="entry name" value="Calcium ATPase, transduction domain A"/>
    <property type="match status" value="1"/>
</dbReference>
<evidence type="ECO:0000256" key="6">
    <source>
        <dbReference type="ARBA" id="ARBA00022989"/>
    </source>
</evidence>
<dbReference type="InterPro" id="IPR059000">
    <property type="entry name" value="ATPase_P-type_domA"/>
</dbReference>
<sequence length="763" mass="80232">MRSLSRSIDFVLLPLAALSLAAGILLAALGRREMAAASWTAGAVPVLLALSASMIQSLRRREGGIDLLALLAMGFALALGEALTAAVIALMLATGRALEHHAQRRSRGEMMALLAHAPRRAHRFEAGEWRDTEPDVVCPGDRLLVRGGEFVPVDGTLAGPAQLDESALTGESAIQSREPGEVVRSGVVNAGGAFEMVAAAQARDSTFAGVVRMVESAQRERSPGARLADRYALLFIPMALALAGGSWLLTGEAARALAVLVVATPCPLILAVPVAIVSGLSRCASRGVLVKTGGALERLARANLLFFDKTGTLTGGHARLVAIECEPGMVPDTVLRLAASLAQASDHVISEAVTLAARERRLALGLPAHVVEQPGAGVTGTVEGRTIAIGSFAYVSTAAAPSAWSRAFLRRVASEGASAVFVSIDGAMAGAIQLADQIRMETPRALRLLRQEGIERLVMITGDRRDVAETVGATLGVAEVMAEQSPADKLTAIRAAREQGTVVMVGDGINDAPALAAADVGVAMGARGAAASSEAADIVLLVDRLDRLVEALRIARQTRRIAVQSVVAGMALSIAAMSVAAAGYLPPLPGAMLQELIDAAVIVNALRVLRIRASSTTGRLARDDADRLKAGHAELNPVVEAIRKLADALPRLPRESIAAELAAMNALLIQRLVPHERHDDVEVYPDMARLLGGDDPMAAMSGMHHEIFRIVRQLERMTSDIPGEGPDMRGIQECQRLLYGLDAIVRLHCAQEDELFHVLGEQS</sequence>
<comment type="caution">
    <text evidence="13">The sequence shown here is derived from an EMBL/GenBank/DDBJ whole genome shotgun (WGS) entry which is preliminary data.</text>
</comment>
<keyword evidence="4 10" id="KW-0479">Metal-binding</keyword>
<dbReference type="RefSeq" id="WP_098153999.1">
    <property type="nucleotide sequence ID" value="NZ_CP065595.1"/>
</dbReference>
<dbReference type="InterPro" id="IPR023299">
    <property type="entry name" value="ATPase_P-typ_cyto_dom_N"/>
</dbReference>
<keyword evidence="6 10" id="KW-1133">Transmembrane helix</keyword>
<proteinExistence type="inferred from homology"/>
<dbReference type="Gene3D" id="2.70.150.10">
    <property type="entry name" value="Calcium-transporting ATPase, cytoplasmic transduction domain A"/>
    <property type="match status" value="1"/>
</dbReference>
<keyword evidence="5" id="KW-1278">Translocase</keyword>
<evidence type="ECO:0000256" key="8">
    <source>
        <dbReference type="ARBA" id="ARBA00039097"/>
    </source>
</evidence>
<dbReference type="GO" id="GO:0016887">
    <property type="term" value="F:ATP hydrolysis activity"/>
    <property type="evidence" value="ECO:0007669"/>
    <property type="project" value="InterPro"/>
</dbReference>
<evidence type="ECO:0000256" key="10">
    <source>
        <dbReference type="RuleBase" id="RU362081"/>
    </source>
</evidence>
<evidence type="ECO:0000313" key="13">
    <source>
        <dbReference type="EMBL" id="PEH38364.1"/>
    </source>
</evidence>
<feature type="transmembrane region" description="Helical" evidence="10">
    <location>
        <begin position="67"/>
        <end position="95"/>
    </location>
</feature>
<dbReference type="SFLD" id="SFLDG00002">
    <property type="entry name" value="C1.7:_P-type_atpase_like"/>
    <property type="match status" value="1"/>
</dbReference>
<dbReference type="InterPro" id="IPR027256">
    <property type="entry name" value="P-typ_ATPase_IB"/>
</dbReference>
<dbReference type="InterPro" id="IPR051014">
    <property type="entry name" value="Cation_Transport_ATPase_IB"/>
</dbReference>
<feature type="transmembrane region" description="Helical" evidence="10">
    <location>
        <begin position="256"/>
        <end position="277"/>
    </location>
</feature>
<dbReference type="InterPro" id="IPR001757">
    <property type="entry name" value="P_typ_ATPase"/>
</dbReference>
<feature type="transmembrane region" description="Helical" evidence="10">
    <location>
        <begin position="561"/>
        <end position="585"/>
    </location>
</feature>
<dbReference type="GO" id="GO:0005524">
    <property type="term" value="F:ATP binding"/>
    <property type="evidence" value="ECO:0007669"/>
    <property type="project" value="UniProtKB-UniRule"/>
</dbReference>
<dbReference type="InterPro" id="IPR023214">
    <property type="entry name" value="HAD_sf"/>
</dbReference>
<name>A0A2A7S3W4_BURGA</name>
<dbReference type="PANTHER" id="PTHR48085:SF5">
    <property type="entry name" value="CADMIUM_ZINC-TRANSPORTING ATPASE HMA4-RELATED"/>
    <property type="match status" value="1"/>
</dbReference>
<evidence type="ECO:0000256" key="3">
    <source>
        <dbReference type="ARBA" id="ARBA00022692"/>
    </source>
</evidence>
<dbReference type="NCBIfam" id="TIGR01494">
    <property type="entry name" value="ATPase_P-type"/>
    <property type="match status" value="2"/>
</dbReference>
<dbReference type="Pfam" id="PF01814">
    <property type="entry name" value="Hemerythrin"/>
    <property type="match status" value="1"/>
</dbReference>
<dbReference type="InterPro" id="IPR008250">
    <property type="entry name" value="ATPase_P-typ_transduc_dom_A_sf"/>
</dbReference>
<dbReference type="Pfam" id="PF00702">
    <property type="entry name" value="Hydrolase"/>
    <property type="match status" value="1"/>
</dbReference>
<keyword evidence="7 10" id="KW-0472">Membrane</keyword>
<keyword evidence="3 10" id="KW-0812">Transmembrane</keyword>
<feature type="transmembrane region" description="Helical" evidence="10">
    <location>
        <begin position="231"/>
        <end position="250"/>
    </location>
</feature>
<dbReference type="SFLD" id="SFLDF00027">
    <property type="entry name" value="p-type_atpase"/>
    <property type="match status" value="1"/>
</dbReference>
<evidence type="ECO:0000256" key="7">
    <source>
        <dbReference type="ARBA" id="ARBA00023136"/>
    </source>
</evidence>
<evidence type="ECO:0000259" key="11">
    <source>
        <dbReference type="Pfam" id="PF00122"/>
    </source>
</evidence>
<dbReference type="NCBIfam" id="TIGR01525">
    <property type="entry name" value="ATPase-IB_hvy"/>
    <property type="match status" value="1"/>
</dbReference>
<evidence type="ECO:0000256" key="5">
    <source>
        <dbReference type="ARBA" id="ARBA00022967"/>
    </source>
</evidence>
<dbReference type="SUPFAM" id="SSF81665">
    <property type="entry name" value="Calcium ATPase, transmembrane domain M"/>
    <property type="match status" value="1"/>
</dbReference>
<comment type="catalytic activity">
    <reaction evidence="9">
        <text>Zn(2+)(in) + ATP + H2O = Zn(2+)(out) + ADP + phosphate + H(+)</text>
        <dbReference type="Rhea" id="RHEA:20621"/>
        <dbReference type="ChEBI" id="CHEBI:15377"/>
        <dbReference type="ChEBI" id="CHEBI:15378"/>
        <dbReference type="ChEBI" id="CHEBI:29105"/>
        <dbReference type="ChEBI" id="CHEBI:30616"/>
        <dbReference type="ChEBI" id="CHEBI:43474"/>
        <dbReference type="ChEBI" id="CHEBI:456216"/>
        <dbReference type="EC" id="7.2.2.12"/>
    </reaction>
</comment>
<evidence type="ECO:0000256" key="4">
    <source>
        <dbReference type="ARBA" id="ARBA00022723"/>
    </source>
</evidence>
<reference evidence="14" key="1">
    <citation type="submission" date="2017-09" db="EMBL/GenBank/DDBJ databases">
        <title>FDA dAtabase for Regulatory Grade micrObial Sequences (FDA-ARGOS): Supporting development and validation of Infectious Disease Dx tests.</title>
        <authorList>
            <person name="Minogue T."/>
            <person name="Wolcott M."/>
            <person name="Wasieloski L."/>
            <person name="Aguilar W."/>
            <person name="Moore D."/>
            <person name="Tallon L."/>
            <person name="Sadzewicz L."/>
            <person name="Ott S."/>
            <person name="Zhao X."/>
            <person name="Nagaraj S."/>
            <person name="Vavikolanu K."/>
            <person name="Aluvathingal J."/>
            <person name="Nadendla S."/>
            <person name="Sichtig H."/>
        </authorList>
    </citation>
    <scope>NUCLEOTIDE SEQUENCE [LARGE SCALE GENOMIC DNA]</scope>
    <source>
        <strain evidence="14">FDAARGOS_390</strain>
    </source>
</reference>
<protein>
    <recommendedName>
        <fullName evidence="8">P-type Zn(2+) transporter</fullName>
        <ecNumber evidence="8">7.2.2.12</ecNumber>
    </recommendedName>
</protein>
<evidence type="ECO:0000259" key="12">
    <source>
        <dbReference type="Pfam" id="PF01814"/>
    </source>
</evidence>
<dbReference type="SUPFAM" id="SSF56784">
    <property type="entry name" value="HAD-like"/>
    <property type="match status" value="1"/>
</dbReference>
<dbReference type="InterPro" id="IPR018303">
    <property type="entry name" value="ATPase_P-typ_P_site"/>
</dbReference>
<dbReference type="GO" id="GO:0016463">
    <property type="term" value="F:P-type zinc transporter activity"/>
    <property type="evidence" value="ECO:0007669"/>
    <property type="project" value="UniProtKB-EC"/>
</dbReference>
<evidence type="ECO:0000256" key="1">
    <source>
        <dbReference type="ARBA" id="ARBA00004370"/>
    </source>
</evidence>
<dbReference type="InterPro" id="IPR044492">
    <property type="entry name" value="P_typ_ATPase_HD_dom"/>
</dbReference>
<keyword evidence="10" id="KW-0067">ATP-binding</keyword>
<dbReference type="PRINTS" id="PR00120">
    <property type="entry name" value="HATPASE"/>
</dbReference>
<gene>
    <name evidence="13" type="ORF">CRM94_28620</name>
</gene>
<evidence type="ECO:0000256" key="2">
    <source>
        <dbReference type="ARBA" id="ARBA00006024"/>
    </source>
</evidence>
<dbReference type="InterPro" id="IPR012312">
    <property type="entry name" value="Hemerythrin-like"/>
</dbReference>
<dbReference type="InterPro" id="IPR036412">
    <property type="entry name" value="HAD-like_sf"/>
</dbReference>
<dbReference type="GO" id="GO:0046872">
    <property type="term" value="F:metal ion binding"/>
    <property type="evidence" value="ECO:0007669"/>
    <property type="project" value="UniProtKB-KW"/>
</dbReference>
<dbReference type="InterPro" id="IPR023298">
    <property type="entry name" value="ATPase_P-typ_TM_dom_sf"/>
</dbReference>
<comment type="subcellular location">
    <subcellularLocation>
        <location evidence="10">Cell membrane</location>
    </subcellularLocation>
    <subcellularLocation>
        <location evidence="1">Membrane</location>
    </subcellularLocation>
</comment>
<dbReference type="EC" id="7.2.2.12" evidence="8"/>
<dbReference type="Pfam" id="PF00122">
    <property type="entry name" value="E1-E2_ATPase"/>
    <property type="match status" value="1"/>
</dbReference>
<dbReference type="Gene3D" id="3.40.50.1000">
    <property type="entry name" value="HAD superfamily/HAD-like"/>
    <property type="match status" value="1"/>
</dbReference>
<dbReference type="Gene3D" id="3.40.1110.10">
    <property type="entry name" value="Calcium-transporting ATPase, cytoplasmic domain N"/>
    <property type="match status" value="1"/>
</dbReference>
<feature type="domain" description="Hemerythrin-like" evidence="12">
    <location>
        <begin position="625"/>
        <end position="756"/>
    </location>
</feature>
<dbReference type="SFLD" id="SFLDS00003">
    <property type="entry name" value="Haloacid_Dehalogenase"/>
    <property type="match status" value="1"/>
</dbReference>
<dbReference type="PRINTS" id="PR00119">
    <property type="entry name" value="CATATPASE"/>
</dbReference>
<dbReference type="PROSITE" id="PS00154">
    <property type="entry name" value="ATPASE_E1_E2"/>
    <property type="match status" value="1"/>
</dbReference>
<dbReference type="AlphaFoldDB" id="A0A2A7S3W4"/>
<dbReference type="EMBL" id="PDDY01000004">
    <property type="protein sequence ID" value="PEH38364.1"/>
    <property type="molecule type" value="Genomic_DNA"/>
</dbReference>
<evidence type="ECO:0000313" key="14">
    <source>
        <dbReference type="Proteomes" id="UP000220629"/>
    </source>
</evidence>
<keyword evidence="10" id="KW-1003">Cell membrane</keyword>
<organism evidence="13 14">
    <name type="scientific">Burkholderia gladioli</name>
    <name type="common">Pseudomonas marginata</name>
    <name type="synonym">Phytomonas marginata</name>
    <dbReference type="NCBI Taxonomy" id="28095"/>
    <lineage>
        <taxon>Bacteria</taxon>
        <taxon>Pseudomonadati</taxon>
        <taxon>Pseudomonadota</taxon>
        <taxon>Betaproteobacteria</taxon>
        <taxon>Burkholderiales</taxon>
        <taxon>Burkholderiaceae</taxon>
        <taxon>Burkholderia</taxon>
    </lineage>
</organism>
<feature type="domain" description="P-type ATPase A" evidence="11">
    <location>
        <begin position="117"/>
        <end position="215"/>
    </location>
</feature>
<dbReference type="PANTHER" id="PTHR48085">
    <property type="entry name" value="CADMIUM/ZINC-TRANSPORTING ATPASE HMA2-RELATED"/>
    <property type="match status" value="1"/>
</dbReference>
<keyword evidence="10" id="KW-0547">Nucleotide-binding</keyword>
<dbReference type="GO" id="GO:0015086">
    <property type="term" value="F:cadmium ion transmembrane transporter activity"/>
    <property type="evidence" value="ECO:0007669"/>
    <property type="project" value="TreeGrafter"/>
</dbReference>
<dbReference type="Proteomes" id="UP000220629">
    <property type="component" value="Unassembled WGS sequence"/>
</dbReference>
<dbReference type="GO" id="GO:0005886">
    <property type="term" value="C:plasma membrane"/>
    <property type="evidence" value="ECO:0007669"/>
    <property type="project" value="UniProtKB-SubCell"/>
</dbReference>
<comment type="similarity">
    <text evidence="2 10">Belongs to the cation transport ATPase (P-type) (TC 3.A.3) family. Type IB subfamily.</text>
</comment>
<evidence type="ECO:0000256" key="9">
    <source>
        <dbReference type="ARBA" id="ARBA00047308"/>
    </source>
</evidence>